<dbReference type="Pfam" id="PF15361">
    <property type="entry name" value="RIC3"/>
    <property type="match status" value="1"/>
</dbReference>
<evidence type="ECO:0000256" key="1">
    <source>
        <dbReference type="SAM" id="MobiDB-lite"/>
    </source>
</evidence>
<keyword evidence="5" id="KW-1185">Reference proteome</keyword>
<dbReference type="PANTHER" id="PTHR12155:SF48">
    <property type="entry name" value="RRM DOMAIN-CONTAINING PROTEIN"/>
    <property type="match status" value="1"/>
</dbReference>
<dbReference type="Gene3D" id="3.30.950.30">
    <property type="entry name" value="Schlafen, AAA domain"/>
    <property type="match status" value="2"/>
</dbReference>
<dbReference type="Pfam" id="PF04326">
    <property type="entry name" value="SLFN_AlbA_2"/>
    <property type="match status" value="2"/>
</dbReference>
<feature type="compositionally biased region" description="Low complexity" evidence="1">
    <location>
        <begin position="430"/>
        <end position="441"/>
    </location>
</feature>
<evidence type="ECO:0000313" key="5">
    <source>
        <dbReference type="Proteomes" id="UP000314294"/>
    </source>
</evidence>
<proteinExistence type="predicted"/>
<sequence length="456" mass="51157">MKAEGALILYLLPSCYLIGCLTILLSSLARGSAREQALGQPSHFCRQVGDKSQNLEFSACYLTMDFAKDILRYACAFMNSDGGTLLIGVSDEGLVCGTPVNHKMEDDIRLKMDEKDKPVDIASCQELNFEDYMGHETRHLELKRGQGRYLTINFTDDAVRYGCAFLKTEGGTLLIGVSDDGLVHGNYIEDQEEKRIRWCMDQVARQFNPPLCRDDYTLRFLPITSKGNNKPSESRFPSVRSESTKRKISDFELAQLQDKLRETELVMENIVNHSPDRVEGVTADQEKSLLQQLTEITRVMQEGQLVDRMAPEEKTREDWEGERRRSFKLHSKPPGMFVKEPQEEPWERSGCCCQHGEQHHHHGPERADGDDPEDDGGGGGGARARAPDPREEMESEEAAVETGVPEEQLTVLEEPELTLKMTPTKAEDLGGAAEAGASCGAVRRRNKRRRAKKAAH</sequence>
<dbReference type="InterPro" id="IPR038461">
    <property type="entry name" value="Schlafen_AlbA_2_dom_sf"/>
</dbReference>
<feature type="compositionally biased region" description="Basic and acidic residues" evidence="1">
    <location>
        <begin position="310"/>
        <end position="324"/>
    </location>
</feature>
<feature type="compositionally biased region" description="Basic residues" evidence="1">
    <location>
        <begin position="442"/>
        <end position="456"/>
    </location>
</feature>
<accession>A0A4Z2HC71</accession>
<evidence type="ECO:0000313" key="4">
    <source>
        <dbReference type="EMBL" id="TNN63346.1"/>
    </source>
</evidence>
<organism evidence="4 5">
    <name type="scientific">Liparis tanakae</name>
    <name type="common">Tanaka's snailfish</name>
    <dbReference type="NCBI Taxonomy" id="230148"/>
    <lineage>
        <taxon>Eukaryota</taxon>
        <taxon>Metazoa</taxon>
        <taxon>Chordata</taxon>
        <taxon>Craniata</taxon>
        <taxon>Vertebrata</taxon>
        <taxon>Euteleostomi</taxon>
        <taxon>Actinopterygii</taxon>
        <taxon>Neopterygii</taxon>
        <taxon>Teleostei</taxon>
        <taxon>Neoteleostei</taxon>
        <taxon>Acanthomorphata</taxon>
        <taxon>Eupercaria</taxon>
        <taxon>Perciformes</taxon>
        <taxon>Cottioidei</taxon>
        <taxon>Cottales</taxon>
        <taxon>Liparidae</taxon>
        <taxon>Liparis</taxon>
    </lineage>
</organism>
<feature type="region of interest" description="Disordered" evidence="1">
    <location>
        <begin position="310"/>
        <end position="456"/>
    </location>
</feature>
<dbReference type="InterPro" id="IPR029684">
    <property type="entry name" value="Schlafen"/>
</dbReference>
<feature type="domain" description="Schlafen AlbA-2" evidence="2">
    <location>
        <begin position="136"/>
        <end position="211"/>
    </location>
</feature>
<dbReference type="AlphaFoldDB" id="A0A4Z2HC71"/>
<comment type="caution">
    <text evidence="4">The sequence shown here is derived from an EMBL/GenBank/DDBJ whole genome shotgun (WGS) entry which is preliminary data.</text>
</comment>
<evidence type="ECO:0000259" key="3">
    <source>
        <dbReference type="Pfam" id="PF15361"/>
    </source>
</evidence>
<protein>
    <submittedName>
        <fullName evidence="4">Schlafen-like protein 1</fullName>
    </submittedName>
</protein>
<evidence type="ECO:0000259" key="2">
    <source>
        <dbReference type="Pfam" id="PF04326"/>
    </source>
</evidence>
<name>A0A4Z2HC71_9TELE</name>
<dbReference type="InterPro" id="IPR032763">
    <property type="entry name" value="RIC3_N"/>
</dbReference>
<dbReference type="PANTHER" id="PTHR12155">
    <property type="entry name" value="SCHLAFEN"/>
    <property type="match status" value="1"/>
</dbReference>
<feature type="domain" description="Resistance to inhibitors of cholinesterase protein 3 N-terminal" evidence="3">
    <location>
        <begin position="220"/>
        <end position="272"/>
    </location>
</feature>
<gene>
    <name evidence="4" type="primary">Slfnl1</name>
    <name evidence="4" type="ORF">EYF80_026448</name>
</gene>
<dbReference type="Proteomes" id="UP000314294">
    <property type="component" value="Unassembled WGS sequence"/>
</dbReference>
<reference evidence="4 5" key="1">
    <citation type="submission" date="2019-03" db="EMBL/GenBank/DDBJ databases">
        <title>First draft genome of Liparis tanakae, snailfish: a comprehensive survey of snailfish specific genes.</title>
        <authorList>
            <person name="Kim W."/>
            <person name="Song I."/>
            <person name="Jeong J.-H."/>
            <person name="Kim D."/>
            <person name="Kim S."/>
            <person name="Ryu S."/>
            <person name="Song J.Y."/>
            <person name="Lee S.K."/>
        </authorList>
    </citation>
    <scope>NUCLEOTIDE SEQUENCE [LARGE SCALE GENOMIC DNA]</scope>
    <source>
        <tissue evidence="4">Muscle</tissue>
    </source>
</reference>
<feature type="domain" description="Schlafen AlbA-2" evidence="2">
    <location>
        <begin position="53"/>
        <end position="114"/>
    </location>
</feature>
<dbReference type="EMBL" id="SRLO01000275">
    <property type="protein sequence ID" value="TNN63346.1"/>
    <property type="molecule type" value="Genomic_DNA"/>
</dbReference>
<dbReference type="OrthoDB" id="9938788at2759"/>
<dbReference type="InterPro" id="IPR007421">
    <property type="entry name" value="Schlafen_AlbA_2_dom"/>
</dbReference>